<keyword evidence="2 7" id="KW-0768">Sushi</keyword>
<evidence type="ECO:0000256" key="8">
    <source>
        <dbReference type="SAM" id="MobiDB-lite"/>
    </source>
</evidence>
<dbReference type="Pfam" id="PF00084">
    <property type="entry name" value="Sushi"/>
    <property type="match status" value="1"/>
</dbReference>
<dbReference type="SUPFAM" id="SSF90188">
    <property type="entry name" value="Somatomedin B domain"/>
    <property type="match status" value="1"/>
</dbReference>
<dbReference type="InterPro" id="IPR036024">
    <property type="entry name" value="Somatomedin_B-like_dom_sf"/>
</dbReference>
<dbReference type="InterPro" id="IPR051495">
    <property type="entry name" value="Epithelial_Barrier/Signaling"/>
</dbReference>
<keyword evidence="3 9" id="KW-0812">Transmembrane</keyword>
<dbReference type="SUPFAM" id="SSF57535">
    <property type="entry name" value="Complement control module/SCR domain"/>
    <property type="match status" value="1"/>
</dbReference>
<dbReference type="InterPro" id="IPR056619">
    <property type="entry name" value="C8-3_MUC4"/>
</dbReference>
<dbReference type="Pfam" id="PF00094">
    <property type="entry name" value="VWD"/>
    <property type="match status" value="1"/>
</dbReference>
<evidence type="ECO:0000313" key="16">
    <source>
        <dbReference type="Proteomes" id="UP001266305"/>
    </source>
</evidence>
<organism evidence="15 16">
    <name type="scientific">Saguinus oedipus</name>
    <name type="common">Cotton-top tamarin</name>
    <name type="synonym">Oedipomidas oedipus</name>
    <dbReference type="NCBI Taxonomy" id="9490"/>
    <lineage>
        <taxon>Eukaryota</taxon>
        <taxon>Metazoa</taxon>
        <taxon>Chordata</taxon>
        <taxon>Craniata</taxon>
        <taxon>Vertebrata</taxon>
        <taxon>Euteleostomi</taxon>
        <taxon>Mammalia</taxon>
        <taxon>Eutheria</taxon>
        <taxon>Euarchontoglires</taxon>
        <taxon>Primates</taxon>
        <taxon>Haplorrhini</taxon>
        <taxon>Platyrrhini</taxon>
        <taxon>Cebidae</taxon>
        <taxon>Callitrichinae</taxon>
        <taxon>Saguinus</taxon>
    </lineage>
</organism>
<dbReference type="InterPro" id="IPR000436">
    <property type="entry name" value="Sushi_SCR_CCP_dom"/>
</dbReference>
<keyword evidence="4 9" id="KW-1133">Transmembrane helix</keyword>
<protein>
    <submittedName>
        <fullName evidence="15">Protein GPR15L</fullName>
    </submittedName>
</protein>
<feature type="domain" description="SMB" evidence="13">
    <location>
        <begin position="27"/>
        <end position="66"/>
    </location>
</feature>
<dbReference type="Pfam" id="PF23263">
    <property type="entry name" value="C8-3_MUC4"/>
    <property type="match status" value="1"/>
</dbReference>
<keyword evidence="10" id="KW-0732">Signal</keyword>
<comment type="caution">
    <text evidence="7">Lacks conserved residue(s) required for the propagation of feature annotation.</text>
</comment>
<evidence type="ECO:0000256" key="2">
    <source>
        <dbReference type="ARBA" id="ARBA00022659"/>
    </source>
</evidence>
<evidence type="ECO:0000256" key="9">
    <source>
        <dbReference type="SAM" id="Phobius"/>
    </source>
</evidence>
<dbReference type="InterPro" id="IPR001212">
    <property type="entry name" value="Somatomedin_B_dom"/>
</dbReference>
<dbReference type="CDD" id="cd00033">
    <property type="entry name" value="CCP"/>
    <property type="match status" value="1"/>
</dbReference>
<comment type="subcellular location">
    <subcellularLocation>
        <location evidence="1">Membrane</location>
    </subcellularLocation>
</comment>
<evidence type="ECO:0000259" key="14">
    <source>
        <dbReference type="PROSITE" id="PS51233"/>
    </source>
</evidence>
<keyword evidence="6 7" id="KW-1015">Disulfide bond</keyword>
<accession>A0ABQ9WHW4</accession>
<reference evidence="15 16" key="1">
    <citation type="submission" date="2023-05" db="EMBL/GenBank/DDBJ databases">
        <title>B98-5 Cell Line De Novo Hybrid Assembly: An Optical Mapping Approach.</title>
        <authorList>
            <person name="Kananen K."/>
            <person name="Auerbach J.A."/>
            <person name="Kautto E."/>
            <person name="Blachly J.S."/>
        </authorList>
    </citation>
    <scope>NUCLEOTIDE SEQUENCE [LARGE SCALE GENOMIC DNA]</scope>
    <source>
        <strain evidence="15">B95-8</strain>
        <tissue evidence="15">Cell line</tissue>
    </source>
</reference>
<keyword evidence="5 9" id="KW-0472">Membrane</keyword>
<dbReference type="Gene3D" id="2.10.70.10">
    <property type="entry name" value="Complement Module, domain 1"/>
    <property type="match status" value="1"/>
</dbReference>
<dbReference type="SMART" id="SM00216">
    <property type="entry name" value="VWD"/>
    <property type="match status" value="1"/>
</dbReference>
<dbReference type="PANTHER" id="PTHR13802:SF63">
    <property type="entry name" value="SUSHI DOMAIN-CONTAINING PROTEIN 2"/>
    <property type="match status" value="1"/>
</dbReference>
<evidence type="ECO:0000256" key="1">
    <source>
        <dbReference type="ARBA" id="ARBA00004370"/>
    </source>
</evidence>
<feature type="transmembrane region" description="Helical" evidence="9">
    <location>
        <begin position="810"/>
        <end position="834"/>
    </location>
</feature>
<evidence type="ECO:0000256" key="5">
    <source>
        <dbReference type="ARBA" id="ARBA00023136"/>
    </source>
</evidence>
<dbReference type="Proteomes" id="UP001266305">
    <property type="component" value="Unassembled WGS sequence"/>
</dbReference>
<dbReference type="PROSITE" id="PS50958">
    <property type="entry name" value="SMB_2"/>
    <property type="match status" value="1"/>
</dbReference>
<dbReference type="PANTHER" id="PTHR13802">
    <property type="entry name" value="MUCIN 4-RELATED"/>
    <property type="match status" value="1"/>
</dbReference>
<feature type="region of interest" description="Disordered" evidence="8">
    <location>
        <begin position="996"/>
        <end position="1031"/>
    </location>
</feature>
<dbReference type="SMART" id="SM00032">
    <property type="entry name" value="CCP"/>
    <property type="match status" value="1"/>
</dbReference>
<comment type="caution">
    <text evidence="15">The sequence shown here is derived from an EMBL/GenBank/DDBJ whole genome shotgun (WGS) entry which is preliminary data.</text>
</comment>
<evidence type="ECO:0000256" key="6">
    <source>
        <dbReference type="ARBA" id="ARBA00023157"/>
    </source>
</evidence>
<dbReference type="Pfam" id="PF03782">
    <property type="entry name" value="AMOP"/>
    <property type="match status" value="1"/>
</dbReference>
<dbReference type="InterPro" id="IPR001846">
    <property type="entry name" value="VWF_type-D"/>
</dbReference>
<gene>
    <name evidence="15" type="primary">SUSD2</name>
    <name evidence="15" type="ORF">P7K49_002620</name>
</gene>
<dbReference type="InterPro" id="IPR005533">
    <property type="entry name" value="AMOP_dom"/>
</dbReference>
<dbReference type="PROSITE" id="PS50856">
    <property type="entry name" value="AMOP"/>
    <property type="match status" value="1"/>
</dbReference>
<feature type="domain" description="Sushi" evidence="12">
    <location>
        <begin position="749"/>
        <end position="806"/>
    </location>
</feature>
<evidence type="ECO:0000256" key="7">
    <source>
        <dbReference type="PROSITE-ProRule" id="PRU00302"/>
    </source>
</evidence>
<evidence type="ECO:0000259" key="11">
    <source>
        <dbReference type="PROSITE" id="PS50856"/>
    </source>
</evidence>
<feature type="domain" description="AMOP" evidence="11">
    <location>
        <begin position="311"/>
        <end position="459"/>
    </location>
</feature>
<dbReference type="SMART" id="SM00201">
    <property type="entry name" value="SO"/>
    <property type="match status" value="1"/>
</dbReference>
<dbReference type="PROSITE" id="PS51233">
    <property type="entry name" value="VWFD"/>
    <property type="match status" value="1"/>
</dbReference>
<evidence type="ECO:0000256" key="3">
    <source>
        <dbReference type="ARBA" id="ARBA00022692"/>
    </source>
</evidence>
<evidence type="ECO:0000256" key="4">
    <source>
        <dbReference type="ARBA" id="ARBA00022989"/>
    </source>
</evidence>
<evidence type="ECO:0000259" key="13">
    <source>
        <dbReference type="PROSITE" id="PS50958"/>
    </source>
</evidence>
<feature type="chain" id="PRO_5046143689" evidence="10">
    <location>
        <begin position="21"/>
        <end position="1073"/>
    </location>
</feature>
<feature type="signal peptide" evidence="10">
    <location>
        <begin position="1"/>
        <end position="20"/>
    </location>
</feature>
<evidence type="ECO:0000313" key="15">
    <source>
        <dbReference type="EMBL" id="KAK2121234.1"/>
    </source>
</evidence>
<dbReference type="InterPro" id="IPR035976">
    <property type="entry name" value="Sushi/SCR/CCP_sf"/>
</dbReference>
<dbReference type="PROSITE" id="PS50923">
    <property type="entry name" value="SUSHI"/>
    <property type="match status" value="1"/>
</dbReference>
<evidence type="ECO:0000259" key="12">
    <source>
        <dbReference type="PROSITE" id="PS50923"/>
    </source>
</evidence>
<proteinExistence type="predicted"/>
<dbReference type="PROSITE" id="PS00524">
    <property type="entry name" value="SMB_1"/>
    <property type="match status" value="1"/>
</dbReference>
<feature type="domain" description="VWFD" evidence="14">
    <location>
        <begin position="471"/>
        <end position="665"/>
    </location>
</feature>
<dbReference type="EMBL" id="JASSZA010000001">
    <property type="protein sequence ID" value="KAK2121234.1"/>
    <property type="molecule type" value="Genomic_DNA"/>
</dbReference>
<dbReference type="SMART" id="SM00723">
    <property type="entry name" value="AMOP"/>
    <property type="match status" value="1"/>
</dbReference>
<evidence type="ECO:0000256" key="10">
    <source>
        <dbReference type="SAM" id="SignalP"/>
    </source>
</evidence>
<sequence>MKPALLPWALLLLVTVPGQGPRPTADAQESCSMRCGTLDGPCSCHPTCSGLGTCCLDFRDFCLEISPYSGSMMGGKDFVVQHFKMTSPTDGSVICRFKESIQTLGHVDSSGQVHCVSPLLYESGRIPFTISLDNGHSFPHAGTWLAVHPNKVSMMEKSTLVNETRWQYYGTADTSGNLSLTWHMEALPTKTVTIELWGYEEIGDRLAGYPPIRQAAIGAKANQTSSPSGMPYSQEWTAKWSYLYPLATHIPNSGSFTFTPKPAPPSYQKWQVGALRIIDSKNYAGQKDVQALWTNDHALAWHLSDEFREDPVAWARTQCQAWEELEEQLPNFLEELPACPCTLAQARADSGRFFTDYGCDMEQGSMCTYHPEAVHCVRSVQASPRYGSGQQCCYSEDGTQLLTADSSSGSTPDRGHDWGAPPFRTPPRVPGMSHWLYDVLSFYYCCLWAPDCPRYMQRRPSNDCRDYRPPSLASAFGDPHFVTFDGTNFTFNGRGEYVLLEAALTDLNVQARAQPGMMSNGTQTRGTGLTAVAVQEGNSDVVEVRLANRTRGLEVLLNQGVLSFSEQSWMDLKGMFLSVAAGDRVSIMLASGAGLEVSLPGPFLSVSVLLPEKFRSHTHGLLGTLNGDPTDDFTLRSGRVLPPGTSPRELFLFGADWAVHNTSSLLTYDSWFLVHNFLYRPKHDPTFEPLFPGETTLNPSQAQEAAKLCGDDHFCNFDVAATGSLSTGNATRVAYQLHQRRMQSLQPVVSCGWLAPPLNGKKDSNRYLAGSTIYFHCDNGYSLAGAETSTCQADGTWSSPTPKCQPGRSYTVLLGIIFGGLAVVAVVTLVYVLLRRRKGNICVPIADKPTPEPQIPRAWRWCPDPLSAEACCPLPHAGTNVVLPWFLDPWAQPGTPDGACHFELFWKVTQEHPPCLCKEKNKHLVSFPGVLVFMLRPGSREFCDREVTTNRIHSEAGLSSACFLHTQVPYPHHALALWQALPCSLGSLDAVTGRVMSKSSGGRHPHSLAQEHPESGHRAQASGHGGPPEQHLIWPCVEAQSRRQLEEELGPSTFVERVLNGDSGRVALVRFAP</sequence>
<keyword evidence="16" id="KW-1185">Reference proteome</keyword>
<name>A0ABQ9WHW4_SAGOE</name>
<feature type="disulfide bond" evidence="7">
    <location>
        <begin position="777"/>
        <end position="804"/>
    </location>
</feature>
<dbReference type="Gene3D" id="4.10.410.20">
    <property type="match status" value="1"/>
</dbReference>